<proteinExistence type="predicted"/>
<keyword evidence="2" id="KW-1185">Reference proteome</keyword>
<evidence type="ECO:0000313" key="2">
    <source>
        <dbReference type="Proteomes" id="UP001549146"/>
    </source>
</evidence>
<dbReference type="RefSeq" id="WP_354510230.1">
    <property type="nucleotide sequence ID" value="NZ_JBEPMO010000018.1"/>
</dbReference>
<comment type="caution">
    <text evidence="1">The sequence shown here is derived from an EMBL/GenBank/DDBJ whole genome shotgun (WGS) entry which is preliminary data.</text>
</comment>
<dbReference type="EMBL" id="JBEPMO010000018">
    <property type="protein sequence ID" value="MET3732731.1"/>
    <property type="molecule type" value="Genomic_DNA"/>
</dbReference>
<reference evidence="1 2" key="1">
    <citation type="submission" date="2024-06" db="EMBL/GenBank/DDBJ databases">
        <title>Genomic Encyclopedia of Type Strains, Phase IV (KMG-IV): sequencing the most valuable type-strain genomes for metagenomic binning, comparative biology and taxonomic classification.</title>
        <authorList>
            <person name="Goeker M."/>
        </authorList>
    </citation>
    <scope>NUCLEOTIDE SEQUENCE [LARGE SCALE GENOMIC DNA]</scope>
    <source>
        <strain evidence="1 2">DSM 29388</strain>
    </source>
</reference>
<sequence length="185" mass="21815">MKYATLLLLFLGSLLFSQELKKWNFDISFQLKVDEHDYTIQNYQVFLHDKTYPFNQSSEVLADMDSLKFQLKLAYACETCSNSSDLPPDMFLKVNYIDKKTNKELSTIIPFFYEGAGPRILPPLDIGILNLNHFLDDSIFQDGGIYHSYVAVQIYFYRRINFLTKYEYQWKPMRKLTEIPITVKD</sequence>
<accession>A0ABV2LW05</accession>
<dbReference type="Proteomes" id="UP001549146">
    <property type="component" value="Unassembled WGS sequence"/>
</dbReference>
<organism evidence="1 2">
    <name type="scientific">Moheibacter stercoris</name>
    <dbReference type="NCBI Taxonomy" id="1628251"/>
    <lineage>
        <taxon>Bacteria</taxon>
        <taxon>Pseudomonadati</taxon>
        <taxon>Bacteroidota</taxon>
        <taxon>Flavobacteriia</taxon>
        <taxon>Flavobacteriales</taxon>
        <taxon>Weeksellaceae</taxon>
        <taxon>Moheibacter</taxon>
    </lineage>
</organism>
<gene>
    <name evidence="1" type="ORF">ABID46_002322</name>
</gene>
<name>A0ABV2LW05_9FLAO</name>
<evidence type="ECO:0000313" key="1">
    <source>
        <dbReference type="EMBL" id="MET3732731.1"/>
    </source>
</evidence>
<protein>
    <submittedName>
        <fullName evidence="1">Uncharacterized protein</fullName>
    </submittedName>
</protein>